<evidence type="ECO:0000259" key="9">
    <source>
        <dbReference type="Pfam" id="PF13231"/>
    </source>
</evidence>
<evidence type="ECO:0000313" key="10">
    <source>
        <dbReference type="EMBL" id="TWT58808.1"/>
    </source>
</evidence>
<evidence type="ECO:0000256" key="3">
    <source>
        <dbReference type="ARBA" id="ARBA00022676"/>
    </source>
</evidence>
<comment type="caution">
    <text evidence="10">The sequence shown here is derived from an EMBL/GenBank/DDBJ whole genome shotgun (WGS) entry which is preliminary data.</text>
</comment>
<dbReference type="GO" id="GO:0005886">
    <property type="term" value="C:plasma membrane"/>
    <property type="evidence" value="ECO:0007669"/>
    <property type="project" value="UniProtKB-SubCell"/>
</dbReference>
<comment type="subcellular location">
    <subcellularLocation>
        <location evidence="1">Cell membrane</location>
        <topology evidence="1">Multi-pass membrane protein</topology>
    </subcellularLocation>
</comment>
<dbReference type="EMBL" id="SIHI01000001">
    <property type="protein sequence ID" value="TWT58808.1"/>
    <property type="molecule type" value="Genomic_DNA"/>
</dbReference>
<evidence type="ECO:0000313" key="11">
    <source>
        <dbReference type="Proteomes" id="UP000317243"/>
    </source>
</evidence>
<evidence type="ECO:0000256" key="4">
    <source>
        <dbReference type="ARBA" id="ARBA00022679"/>
    </source>
</evidence>
<protein>
    <recommendedName>
        <fullName evidence="9">Glycosyltransferase RgtA/B/C/D-like domain-containing protein</fullName>
    </recommendedName>
</protein>
<organism evidence="10 11">
    <name type="scientific">Thalassoglobus neptunius</name>
    <dbReference type="NCBI Taxonomy" id="1938619"/>
    <lineage>
        <taxon>Bacteria</taxon>
        <taxon>Pseudomonadati</taxon>
        <taxon>Planctomycetota</taxon>
        <taxon>Planctomycetia</taxon>
        <taxon>Planctomycetales</taxon>
        <taxon>Planctomycetaceae</taxon>
        <taxon>Thalassoglobus</taxon>
    </lineage>
</organism>
<reference evidence="10 11" key="1">
    <citation type="submission" date="2019-02" db="EMBL/GenBank/DDBJ databases">
        <title>Deep-cultivation of Planctomycetes and their phenomic and genomic characterization uncovers novel biology.</title>
        <authorList>
            <person name="Wiegand S."/>
            <person name="Jogler M."/>
            <person name="Boedeker C."/>
            <person name="Pinto D."/>
            <person name="Vollmers J."/>
            <person name="Rivas-Marin E."/>
            <person name="Kohn T."/>
            <person name="Peeters S.H."/>
            <person name="Heuer A."/>
            <person name="Rast P."/>
            <person name="Oberbeckmann S."/>
            <person name="Bunk B."/>
            <person name="Jeske O."/>
            <person name="Meyerdierks A."/>
            <person name="Storesund J.E."/>
            <person name="Kallscheuer N."/>
            <person name="Luecker S."/>
            <person name="Lage O.M."/>
            <person name="Pohl T."/>
            <person name="Merkel B.J."/>
            <person name="Hornburger P."/>
            <person name="Mueller R.-W."/>
            <person name="Bruemmer F."/>
            <person name="Labrenz M."/>
            <person name="Spormann A.M."/>
            <person name="Op Den Camp H."/>
            <person name="Overmann J."/>
            <person name="Amann R."/>
            <person name="Jetten M.S.M."/>
            <person name="Mascher T."/>
            <person name="Medema M.H."/>
            <person name="Devos D.P."/>
            <person name="Kaster A.-K."/>
            <person name="Ovreas L."/>
            <person name="Rohde M."/>
            <person name="Galperin M.Y."/>
            <person name="Jogler C."/>
        </authorList>
    </citation>
    <scope>NUCLEOTIDE SEQUENCE [LARGE SCALE GENOMIC DNA]</scope>
    <source>
        <strain evidence="10 11">KOR42</strain>
    </source>
</reference>
<dbReference type="GO" id="GO:0009103">
    <property type="term" value="P:lipopolysaccharide biosynthetic process"/>
    <property type="evidence" value="ECO:0007669"/>
    <property type="project" value="UniProtKB-ARBA"/>
</dbReference>
<evidence type="ECO:0000256" key="2">
    <source>
        <dbReference type="ARBA" id="ARBA00022475"/>
    </source>
</evidence>
<keyword evidence="3" id="KW-0328">Glycosyltransferase</keyword>
<dbReference type="InterPro" id="IPR038731">
    <property type="entry name" value="RgtA/B/C-like"/>
</dbReference>
<feature type="domain" description="Glycosyltransferase RgtA/B/C/D-like" evidence="9">
    <location>
        <begin position="99"/>
        <end position="201"/>
    </location>
</feature>
<dbReference type="AlphaFoldDB" id="A0A5C5X7P5"/>
<gene>
    <name evidence="10" type="ORF">KOR42_21940</name>
</gene>
<feature type="transmembrane region" description="Helical" evidence="8">
    <location>
        <begin position="174"/>
        <end position="199"/>
    </location>
</feature>
<sequence length="298" mass="33112">MIVHTGLVAWASWRYSPTQDECGHLAAGLGLWKFQDFSLYRVNPPLVRTVAAAPLLLIDHKEDWTRYQPGATVRQEFDLGRRFFIANGTQSLWMLSVSRWCCLPFTLIGLLVCWQWGREIAGDHAGIVAAGFWCFSPNIIGHGALITSDIAGVSLGLLAAWRFSRWLESPNWPLAFQAGIALGLALLSKLSWVVLFPIWPILWIASRLPSQRPHDIKKEAVQFVLIIGLGINILNLGYLFDGTGTPLGELEFFSTPLAGKKLLPGGKPSSEPFSGHNFQTHSLALPERISPRTRFAEE</sequence>
<dbReference type="PANTHER" id="PTHR33908">
    <property type="entry name" value="MANNOSYLTRANSFERASE YKCB-RELATED"/>
    <property type="match status" value="1"/>
</dbReference>
<keyword evidence="6 8" id="KW-1133">Transmembrane helix</keyword>
<evidence type="ECO:0000256" key="6">
    <source>
        <dbReference type="ARBA" id="ARBA00022989"/>
    </source>
</evidence>
<evidence type="ECO:0000256" key="7">
    <source>
        <dbReference type="ARBA" id="ARBA00023136"/>
    </source>
</evidence>
<evidence type="ECO:0000256" key="5">
    <source>
        <dbReference type="ARBA" id="ARBA00022692"/>
    </source>
</evidence>
<evidence type="ECO:0000256" key="1">
    <source>
        <dbReference type="ARBA" id="ARBA00004651"/>
    </source>
</evidence>
<accession>A0A5C5X7P5</accession>
<keyword evidence="7 8" id="KW-0472">Membrane</keyword>
<keyword evidence="2" id="KW-1003">Cell membrane</keyword>
<dbReference type="GO" id="GO:0016763">
    <property type="term" value="F:pentosyltransferase activity"/>
    <property type="evidence" value="ECO:0007669"/>
    <property type="project" value="TreeGrafter"/>
</dbReference>
<keyword evidence="11" id="KW-1185">Reference proteome</keyword>
<evidence type="ECO:0000256" key="8">
    <source>
        <dbReference type="SAM" id="Phobius"/>
    </source>
</evidence>
<dbReference type="Pfam" id="PF13231">
    <property type="entry name" value="PMT_2"/>
    <property type="match status" value="1"/>
</dbReference>
<dbReference type="RefSeq" id="WP_231740838.1">
    <property type="nucleotide sequence ID" value="NZ_SIHI01000001.1"/>
</dbReference>
<dbReference type="InterPro" id="IPR050297">
    <property type="entry name" value="LipidA_mod_glycosyltrf_83"/>
</dbReference>
<proteinExistence type="predicted"/>
<keyword evidence="5 8" id="KW-0812">Transmembrane</keyword>
<feature type="transmembrane region" description="Helical" evidence="8">
    <location>
        <begin position="220"/>
        <end position="240"/>
    </location>
</feature>
<dbReference type="Proteomes" id="UP000317243">
    <property type="component" value="Unassembled WGS sequence"/>
</dbReference>
<keyword evidence="4" id="KW-0808">Transferase</keyword>
<dbReference type="PANTHER" id="PTHR33908:SF11">
    <property type="entry name" value="MEMBRANE PROTEIN"/>
    <property type="match status" value="1"/>
</dbReference>
<name>A0A5C5X7P5_9PLAN</name>